<reference evidence="1 2" key="1">
    <citation type="submission" date="2016-11" db="EMBL/GenBank/DDBJ databases">
        <authorList>
            <person name="Jaros S."/>
            <person name="Januszkiewicz K."/>
            <person name="Wedrychowicz H."/>
        </authorList>
    </citation>
    <scope>NUCLEOTIDE SEQUENCE [LARGE SCALE GENOMIC DNA]</scope>
    <source>
        <strain evidence="1 2">DSM 21864</strain>
    </source>
</reference>
<dbReference type="EMBL" id="FQZO01000007">
    <property type="protein sequence ID" value="SHJ70369.1"/>
    <property type="molecule type" value="Genomic_DNA"/>
</dbReference>
<keyword evidence="2" id="KW-1185">Reference proteome</keyword>
<dbReference type="Proteomes" id="UP000184080">
    <property type="component" value="Unassembled WGS sequence"/>
</dbReference>
<dbReference type="AlphaFoldDB" id="A0A1M6LGR0"/>
<dbReference type="RefSeq" id="WP_073010024.1">
    <property type="nucleotide sequence ID" value="NZ_FQZO01000007.1"/>
</dbReference>
<proteinExistence type="predicted"/>
<name>A0A1M6LGR0_9CLOT</name>
<protein>
    <recommendedName>
        <fullName evidence="3">DUF1287 domain-containing protein</fullName>
    </recommendedName>
</protein>
<dbReference type="Pfam" id="PF06940">
    <property type="entry name" value="DUF1287"/>
    <property type="match status" value="1"/>
</dbReference>
<accession>A0A1M6LGR0</accession>
<evidence type="ECO:0008006" key="3">
    <source>
        <dbReference type="Google" id="ProtNLM"/>
    </source>
</evidence>
<gene>
    <name evidence="1" type="ORF">SAMN05444401_3631</name>
</gene>
<dbReference type="OrthoDB" id="114026at2"/>
<evidence type="ECO:0000313" key="2">
    <source>
        <dbReference type="Proteomes" id="UP000184080"/>
    </source>
</evidence>
<evidence type="ECO:0000313" key="1">
    <source>
        <dbReference type="EMBL" id="SHJ70369.1"/>
    </source>
</evidence>
<organism evidence="1 2">
    <name type="scientific">Clostridium amylolyticum</name>
    <dbReference type="NCBI Taxonomy" id="1121298"/>
    <lineage>
        <taxon>Bacteria</taxon>
        <taxon>Bacillati</taxon>
        <taxon>Bacillota</taxon>
        <taxon>Clostridia</taxon>
        <taxon>Eubacteriales</taxon>
        <taxon>Clostridiaceae</taxon>
        <taxon>Clostridium</taxon>
    </lineage>
</organism>
<dbReference type="STRING" id="1121298.SAMN05444401_3631"/>
<sequence length="235" mass="26974">MKKTFTIAFILIFFLIGITLFIPNKNYFKSGLGIVKNETEKIFKKGAKVPEEYSKADKNKNGIPDPIDMVQAARKEVENETVYVSNYYTGGYPPDSEGVCTDVIWRAFNGMNVNLKNLIDEDIKKNTSLYPRVNGKPDPNIDFRRVPNQDVFLNRHAISLATEVKPWDVENLKQWQPGDIIVILKPYEHVGIISDKRDSDGVPYLIHNSTPHAKEVKLSWITDSTPLKAHYRWKY</sequence>
<dbReference type="InterPro" id="IPR009706">
    <property type="entry name" value="DUF1287"/>
</dbReference>